<keyword evidence="1" id="KW-0812">Transmembrane</keyword>
<name>A0A0F9DIA8_9ZZZZ</name>
<comment type="caution">
    <text evidence="2">The sequence shown here is derived from an EMBL/GenBank/DDBJ whole genome shotgun (WGS) entry which is preliminary data.</text>
</comment>
<dbReference type="AlphaFoldDB" id="A0A0F9DIA8"/>
<protein>
    <submittedName>
        <fullName evidence="2">Uncharacterized protein</fullName>
    </submittedName>
</protein>
<accession>A0A0F9DIA8</accession>
<reference evidence="2" key="1">
    <citation type="journal article" date="2015" name="Nature">
        <title>Complex archaea that bridge the gap between prokaryotes and eukaryotes.</title>
        <authorList>
            <person name="Spang A."/>
            <person name="Saw J.H."/>
            <person name="Jorgensen S.L."/>
            <person name="Zaremba-Niedzwiedzka K."/>
            <person name="Martijn J."/>
            <person name="Lind A.E."/>
            <person name="van Eijk R."/>
            <person name="Schleper C."/>
            <person name="Guy L."/>
            <person name="Ettema T.J."/>
        </authorList>
    </citation>
    <scope>NUCLEOTIDE SEQUENCE</scope>
</reference>
<evidence type="ECO:0000313" key="2">
    <source>
        <dbReference type="EMBL" id="KKL17471.1"/>
    </source>
</evidence>
<proteinExistence type="predicted"/>
<keyword evidence="1" id="KW-1133">Transmembrane helix</keyword>
<dbReference type="EMBL" id="LAZR01039246">
    <property type="protein sequence ID" value="KKL17471.1"/>
    <property type="molecule type" value="Genomic_DNA"/>
</dbReference>
<keyword evidence="1" id="KW-0472">Membrane</keyword>
<sequence length="54" mass="6324">MVMKKKEDILSDCSELAIWNQFKKYNKIKYIFLFLMGFLSGIILITSMMISNAI</sequence>
<organism evidence="2">
    <name type="scientific">marine sediment metagenome</name>
    <dbReference type="NCBI Taxonomy" id="412755"/>
    <lineage>
        <taxon>unclassified sequences</taxon>
        <taxon>metagenomes</taxon>
        <taxon>ecological metagenomes</taxon>
    </lineage>
</organism>
<feature type="transmembrane region" description="Helical" evidence="1">
    <location>
        <begin position="30"/>
        <end position="50"/>
    </location>
</feature>
<gene>
    <name evidence="2" type="ORF">LCGC14_2485230</name>
</gene>
<evidence type="ECO:0000256" key="1">
    <source>
        <dbReference type="SAM" id="Phobius"/>
    </source>
</evidence>